<keyword evidence="1 2" id="KW-0378">Hydrolase</keyword>
<keyword evidence="4" id="KW-1185">Reference proteome</keyword>
<dbReference type="GO" id="GO:0004113">
    <property type="term" value="F:2',3'-cyclic-nucleotide 3'-phosphodiesterase activity"/>
    <property type="evidence" value="ECO:0007669"/>
    <property type="project" value="InterPro"/>
</dbReference>
<dbReference type="Proteomes" id="UP000244913">
    <property type="component" value="Unassembled WGS sequence"/>
</dbReference>
<comment type="catalytic activity">
    <reaction evidence="2">
        <text>a 3'-end 2',3'-cyclophospho-ribonucleotide-RNA + H2O = a 3'-end 2'-phospho-ribonucleotide-RNA + H(+)</text>
        <dbReference type="Rhea" id="RHEA:11828"/>
        <dbReference type="Rhea" id="RHEA-COMP:10464"/>
        <dbReference type="Rhea" id="RHEA-COMP:17353"/>
        <dbReference type="ChEBI" id="CHEBI:15377"/>
        <dbReference type="ChEBI" id="CHEBI:15378"/>
        <dbReference type="ChEBI" id="CHEBI:83064"/>
        <dbReference type="ChEBI" id="CHEBI:173113"/>
        <dbReference type="EC" id="3.1.4.58"/>
    </reaction>
</comment>
<accession>A0A2T9J179</accession>
<evidence type="ECO:0000313" key="3">
    <source>
        <dbReference type="EMBL" id="PVM73835.1"/>
    </source>
</evidence>
<dbReference type="RefSeq" id="WP_116569301.1">
    <property type="nucleotide sequence ID" value="NZ_QDKP01000058.1"/>
</dbReference>
<feature type="active site" description="Proton acceptor" evidence="2">
    <location>
        <position position="121"/>
    </location>
</feature>
<dbReference type="NCBIfam" id="TIGR02258">
    <property type="entry name" value="2_5_ligase"/>
    <property type="match status" value="1"/>
</dbReference>
<evidence type="ECO:0000256" key="2">
    <source>
        <dbReference type="HAMAP-Rule" id="MF_01940"/>
    </source>
</evidence>
<name>A0A2T9J179_9CAUL</name>
<dbReference type="AlphaFoldDB" id="A0A2T9J179"/>
<evidence type="ECO:0000313" key="4">
    <source>
        <dbReference type="Proteomes" id="UP000244913"/>
    </source>
</evidence>
<dbReference type="PANTHER" id="PTHR35561">
    <property type="entry name" value="RNA 2',3'-CYCLIC PHOSPHODIESTERASE"/>
    <property type="match status" value="1"/>
</dbReference>
<protein>
    <recommendedName>
        <fullName evidence="2">RNA 2',3'-cyclic phosphodiesterase</fullName>
        <shortName evidence="2">RNA 2',3'-CPDase</shortName>
        <ecNumber evidence="2">3.1.4.58</ecNumber>
    </recommendedName>
</protein>
<comment type="similarity">
    <text evidence="2">Belongs to the 2H phosphoesterase superfamily. ThpR family.</text>
</comment>
<proteinExistence type="inferred from homology"/>
<comment type="function">
    <text evidence="2">Hydrolyzes RNA 2',3'-cyclic phosphodiester to an RNA 2'-phosphomonoester.</text>
</comment>
<feature type="short sequence motif" description="HXTX 1" evidence="2">
    <location>
        <begin position="37"/>
        <end position="40"/>
    </location>
</feature>
<dbReference type="InterPro" id="IPR009097">
    <property type="entry name" value="Cyclic_Pdiesterase"/>
</dbReference>
<dbReference type="InterPro" id="IPR004175">
    <property type="entry name" value="RNA_CPDase"/>
</dbReference>
<dbReference type="SUPFAM" id="SSF55144">
    <property type="entry name" value="LigT-like"/>
    <property type="match status" value="1"/>
</dbReference>
<organism evidence="3 4">
    <name type="scientific">Caulobacter radicis</name>
    <dbReference type="NCBI Taxonomy" id="2172650"/>
    <lineage>
        <taxon>Bacteria</taxon>
        <taxon>Pseudomonadati</taxon>
        <taxon>Pseudomonadota</taxon>
        <taxon>Alphaproteobacteria</taxon>
        <taxon>Caulobacterales</taxon>
        <taxon>Caulobacteraceae</taxon>
        <taxon>Caulobacter</taxon>
    </lineage>
</organism>
<feature type="active site" description="Proton donor" evidence="2">
    <location>
        <position position="37"/>
    </location>
</feature>
<reference evidence="3 4" key="1">
    <citation type="submission" date="2018-04" db="EMBL/GenBank/DDBJ databases">
        <title>The genome sequence of Caulobacter sp. 736.</title>
        <authorList>
            <person name="Gao J."/>
            <person name="Sun J."/>
        </authorList>
    </citation>
    <scope>NUCLEOTIDE SEQUENCE [LARGE SCALE GENOMIC DNA]</scope>
    <source>
        <strain evidence="3 4">736</strain>
    </source>
</reference>
<feature type="short sequence motif" description="HXTX 2" evidence="2">
    <location>
        <begin position="121"/>
        <end position="124"/>
    </location>
</feature>
<dbReference type="PANTHER" id="PTHR35561:SF1">
    <property type="entry name" value="RNA 2',3'-CYCLIC PHOSPHODIESTERASE"/>
    <property type="match status" value="1"/>
</dbReference>
<dbReference type="HAMAP" id="MF_01940">
    <property type="entry name" value="RNA_CPDase"/>
    <property type="match status" value="1"/>
</dbReference>
<dbReference type="Pfam" id="PF13563">
    <property type="entry name" value="2_5_RNA_ligase2"/>
    <property type="match status" value="1"/>
</dbReference>
<dbReference type="Gene3D" id="3.90.1140.10">
    <property type="entry name" value="Cyclic phosphodiesterase"/>
    <property type="match status" value="1"/>
</dbReference>
<dbReference type="EC" id="3.1.4.58" evidence="2"/>
<comment type="caution">
    <text evidence="3">The sequence shown here is derived from an EMBL/GenBank/DDBJ whole genome shotgun (WGS) entry which is preliminary data.</text>
</comment>
<sequence length="193" mass="21555">MIRLFTAIAIPPEIGAPLQSRQSGIEGARWRPLEAFHITLRFIGDVQETVAADLDEALAEIEAPAFDLELKGVGHFGEGADIHAVWAGVEDEPLLRRLQKANESAARKAELKPETRTYLPHVTLAYLKRATVPEVGAWIQRHNLLHSPPFHVDRFGLYSSWQTKEGSVYRLEREYALRGEGSPDTRVVIPESA</sequence>
<dbReference type="GO" id="GO:0008664">
    <property type="term" value="F:RNA 2',3'-cyclic 3'-phosphodiesterase activity"/>
    <property type="evidence" value="ECO:0007669"/>
    <property type="project" value="UniProtKB-EC"/>
</dbReference>
<gene>
    <name evidence="3" type="primary">thpR</name>
    <name evidence="3" type="ORF">DDF65_19640</name>
</gene>
<dbReference type="EMBL" id="QDKP01000058">
    <property type="protein sequence ID" value="PVM73835.1"/>
    <property type="molecule type" value="Genomic_DNA"/>
</dbReference>
<evidence type="ECO:0000256" key="1">
    <source>
        <dbReference type="ARBA" id="ARBA00022801"/>
    </source>
</evidence>